<feature type="transmembrane region" description="Helical" evidence="5">
    <location>
        <begin position="1073"/>
        <end position="1104"/>
    </location>
</feature>
<feature type="transmembrane region" description="Helical" evidence="5">
    <location>
        <begin position="1258"/>
        <end position="1280"/>
    </location>
</feature>
<evidence type="ECO:0000256" key="5">
    <source>
        <dbReference type="SAM" id="Phobius"/>
    </source>
</evidence>
<feature type="transmembrane region" description="Helical" evidence="5">
    <location>
        <begin position="1168"/>
        <end position="1187"/>
    </location>
</feature>
<feature type="transmembrane region" description="Helical" evidence="5">
    <location>
        <begin position="1292"/>
        <end position="1311"/>
    </location>
</feature>
<feature type="transmembrane region" description="Helical" evidence="5">
    <location>
        <begin position="954"/>
        <end position="971"/>
    </location>
</feature>
<dbReference type="InterPro" id="IPR002797">
    <property type="entry name" value="Polysacc_synth"/>
</dbReference>
<feature type="transmembrane region" description="Helical" evidence="5">
    <location>
        <begin position="291"/>
        <end position="312"/>
    </location>
</feature>
<feature type="transmembrane region" description="Helical" evidence="5">
    <location>
        <begin position="544"/>
        <end position="567"/>
    </location>
</feature>
<reference evidence="6" key="1">
    <citation type="submission" date="2019-09" db="EMBL/GenBank/DDBJ databases">
        <title>Characterisation of the sponge microbiome using genome-centric metagenomics.</title>
        <authorList>
            <person name="Engelberts J.P."/>
            <person name="Robbins S.J."/>
            <person name="De Goeij J.M."/>
            <person name="Aranda M."/>
            <person name="Bell S.C."/>
            <person name="Webster N.S."/>
        </authorList>
    </citation>
    <scope>NUCLEOTIDE SEQUENCE</scope>
    <source>
        <strain evidence="6">SB0662_bin_9</strain>
    </source>
</reference>
<protein>
    <submittedName>
        <fullName evidence="6">Oligosaccharide flippase family protein</fullName>
    </submittedName>
</protein>
<feature type="transmembrane region" description="Helical" evidence="5">
    <location>
        <begin position="1208"/>
        <end position="1238"/>
    </location>
</feature>
<evidence type="ECO:0000256" key="4">
    <source>
        <dbReference type="ARBA" id="ARBA00023136"/>
    </source>
</evidence>
<proteinExistence type="predicted"/>
<feature type="transmembrane region" description="Helical" evidence="5">
    <location>
        <begin position="1028"/>
        <end position="1053"/>
    </location>
</feature>
<feature type="transmembrane region" description="Helical" evidence="5">
    <location>
        <begin position="421"/>
        <end position="445"/>
    </location>
</feature>
<feature type="transmembrane region" description="Helical" evidence="5">
    <location>
        <begin position="175"/>
        <end position="195"/>
    </location>
</feature>
<feature type="transmembrane region" description="Helical" evidence="5">
    <location>
        <begin position="991"/>
        <end position="1016"/>
    </location>
</feature>
<gene>
    <name evidence="6" type="ORF">F4Y08_16845</name>
</gene>
<name>A0A6B1DWA2_9CHLR</name>
<sequence>MDFLRRHKADLRAILALALLPVLWYSPALLAPWTGLTILPYDTLAVTAPWRALYPEVVPHNHAVADAILHHNAWHYLLHGYVRSGTIPLWNPHLLTGVPFLAGGEAGLLYPLSLLLLLGEPDVAYAAYAAMHGSLAGIGMYILGRSLGFHPWAAVTAGLSWAFGGYVATHGAYPTVLAVATWLPWLLAMAEVILGKQEAKGTVSFRPIPYLLVGAVAIAMSAMAGNPELLLYAVVFGTGYILLRLMGLYLNLVRDMRAVPLTTVEFQPVEPPEPPGWWQPTALHRVAKQSLWLALMLALGLGMAAVQIIPFAENWLFSFRDTTATFQQVSDLAWPKRQLLTFWIPNAFGNPTHHQWFDIWNLRWADAPLHRFGRDTQSFDFGLRNYSVGSTYVGLLLWPLTVLAVWTGLQRRGLTGTQRRTLGYCLAAGFLALSFTLGLPTYRVLHALPVWNTVLSAYNWTLVFSFCLTLAGAIGCQALINSCTVHRPQSGARVIGVSCLGIAATCLILFVVAWASPGSLELPVERLFQFSEYMRHVFDHPRMFIGYQLHNLLHLALVACGAGLLLWRAGRLARSGPGTVPGPLPLLVCLLLAADLYAAHGRYLTGADRGVSPTAPLPGVAAFLAQREAHSHEWRLTTLSPRAQRPWKANLGFYFGWHDLRGKTGLIPAQFQAVFSELGVPGWRGHEVDLRMDRAGYLYSEFGSPSFLDSPLLDLWNVKYLLTKYQVRRSGWREVYRDADAALYENTDVLPRAFLVPAAVRTGTNGTSLANIDVRTTVLLDDLSVAQAGNPSADLQSSLARLDGYSPNELRIRAETDLAAWMVVGDAWFPGWKAWLEPDGAGEAQETPVLRANGSLRAIELPSGFRGHVRMTYEPGSLRMGLFFSFLTAACALMMLLWWGWGRWRQPDTQLTEATVVAKNFLVPLNLTLMTRIIDFAFAMFYVRQLGPVGTGQFAFVVALYGVFELISRFGLDTLLTRDVARDKALSSRYLTNVCALRTLIWAGTTIAMVGVALGFRGVERITDVEVVTIVIFSLTMLFAGWSDALSAAFHAWEKMEYPASLTTVSTLLRSGLGALVLLLGWGLPGIAWVAVVTVVMQVVWFYVMLRRTLFHWHWEWDWPLQRWMLANGFPFMLNSLLATVLLNIDIWVLRLMSGEVASGLYSVALKYRFGITLIPSMFNFAIFPLFSRYARQTGDGLMGAYRLSIRLLTLVSVPIAFGTTLLAKPLVLVVGGAEFLGIEETFEVLGRSYTFSGGSHLALQVVIWTIVFNFINAVTQYVLIALDQQRYLTKAFIAVVVFNAVGNLLLIPVFGYTGAAVVTILSEMFLFIPFQAGIRRHLGTVDWMPLIWKPAVGLAVMVALSAGLGHLGWSVWIIFLAASAAYMATLYATGEVRYLMERLPLSNLKALIKPAG</sequence>
<accession>A0A6B1DWA2</accession>
<dbReference type="GO" id="GO:0016020">
    <property type="term" value="C:membrane"/>
    <property type="evidence" value="ECO:0007669"/>
    <property type="project" value="UniProtKB-SubCell"/>
</dbReference>
<dbReference type="InterPro" id="IPR052556">
    <property type="entry name" value="PolySynth_Transporter"/>
</dbReference>
<feature type="transmembrane region" description="Helical" evidence="5">
    <location>
        <begin position="880"/>
        <end position="901"/>
    </location>
</feature>
<dbReference type="Pfam" id="PF01943">
    <property type="entry name" value="Polysacc_synt"/>
    <property type="match status" value="1"/>
</dbReference>
<keyword evidence="2 5" id="KW-0812">Transmembrane</keyword>
<comment type="caution">
    <text evidence="6">The sequence shown here is derived from an EMBL/GenBank/DDBJ whole genome shotgun (WGS) entry which is preliminary data.</text>
</comment>
<feature type="transmembrane region" description="Helical" evidence="5">
    <location>
        <begin position="492"/>
        <end position="515"/>
    </location>
</feature>
<feature type="transmembrane region" description="Helical" evidence="5">
    <location>
        <begin position="123"/>
        <end position="144"/>
    </location>
</feature>
<evidence type="ECO:0000256" key="3">
    <source>
        <dbReference type="ARBA" id="ARBA00022989"/>
    </source>
</evidence>
<dbReference type="PANTHER" id="PTHR43424">
    <property type="entry name" value="LOCUS PUTATIVE PROTEIN 1-RELATED"/>
    <property type="match status" value="1"/>
</dbReference>
<evidence type="ECO:0000256" key="2">
    <source>
        <dbReference type="ARBA" id="ARBA00022692"/>
    </source>
</evidence>
<organism evidence="6">
    <name type="scientific">Caldilineaceae bacterium SB0662_bin_9</name>
    <dbReference type="NCBI Taxonomy" id="2605258"/>
    <lineage>
        <taxon>Bacteria</taxon>
        <taxon>Bacillati</taxon>
        <taxon>Chloroflexota</taxon>
        <taxon>Caldilineae</taxon>
        <taxon>Caldilineales</taxon>
        <taxon>Caldilineaceae</taxon>
    </lineage>
</organism>
<feature type="transmembrane region" description="Helical" evidence="5">
    <location>
        <begin position="230"/>
        <end position="250"/>
    </location>
</feature>
<evidence type="ECO:0000256" key="1">
    <source>
        <dbReference type="ARBA" id="ARBA00004141"/>
    </source>
</evidence>
<dbReference type="CDD" id="cd13128">
    <property type="entry name" value="MATE_Wzx_like"/>
    <property type="match status" value="1"/>
</dbReference>
<feature type="transmembrane region" description="Helical" evidence="5">
    <location>
        <begin position="457"/>
        <end position="480"/>
    </location>
</feature>
<comment type="subcellular location">
    <subcellularLocation>
        <location evidence="1">Membrane</location>
        <topology evidence="1">Multi-pass membrane protein</topology>
    </subcellularLocation>
</comment>
<keyword evidence="3 5" id="KW-1133">Transmembrane helix</keyword>
<dbReference type="EMBL" id="VXPY01000122">
    <property type="protein sequence ID" value="MYD91969.1"/>
    <property type="molecule type" value="Genomic_DNA"/>
</dbReference>
<evidence type="ECO:0000313" key="6">
    <source>
        <dbReference type="EMBL" id="MYD91969.1"/>
    </source>
</evidence>
<feature type="transmembrane region" description="Helical" evidence="5">
    <location>
        <begin position="207"/>
        <end position="224"/>
    </location>
</feature>
<dbReference type="PANTHER" id="PTHR43424:SF1">
    <property type="entry name" value="LOCUS PUTATIVE PROTEIN 1-RELATED"/>
    <property type="match status" value="1"/>
</dbReference>
<feature type="transmembrane region" description="Helical" evidence="5">
    <location>
        <begin position="1125"/>
        <end position="1148"/>
    </location>
</feature>
<feature type="transmembrane region" description="Helical" evidence="5">
    <location>
        <begin position="389"/>
        <end position="409"/>
    </location>
</feature>
<keyword evidence="4 5" id="KW-0472">Membrane</keyword>